<feature type="transmembrane region" description="Helical" evidence="7">
    <location>
        <begin position="585"/>
        <end position="609"/>
    </location>
</feature>
<dbReference type="GO" id="GO:0015210">
    <property type="term" value="F:uracil transmembrane transporter activity"/>
    <property type="evidence" value="ECO:0007669"/>
    <property type="project" value="Ensembl"/>
</dbReference>
<dbReference type="GO" id="GO:0006837">
    <property type="term" value="P:serotonin transport"/>
    <property type="evidence" value="ECO:0007669"/>
    <property type="project" value="Ensembl"/>
</dbReference>
<dbReference type="GO" id="GO:0015874">
    <property type="term" value="P:norepinephrine transport"/>
    <property type="evidence" value="ECO:0007669"/>
    <property type="project" value="Ensembl"/>
</dbReference>
<dbReference type="GO" id="GO:0015213">
    <property type="term" value="F:uridine transmembrane transporter activity"/>
    <property type="evidence" value="ECO:0007669"/>
    <property type="project" value="Ensembl"/>
</dbReference>
<dbReference type="PANTHER" id="PTHR10332">
    <property type="entry name" value="EQUILIBRATIVE NUCLEOSIDE TRANSPORTER"/>
    <property type="match status" value="1"/>
</dbReference>
<feature type="transmembrane region" description="Helical" evidence="7">
    <location>
        <begin position="368"/>
        <end position="389"/>
    </location>
</feature>
<feature type="transmembrane region" description="Helical" evidence="7">
    <location>
        <begin position="69"/>
        <end position="88"/>
    </location>
</feature>
<dbReference type="GO" id="GO:0008504">
    <property type="term" value="F:monoamine transmembrane transporter activity"/>
    <property type="evidence" value="ECO:0007669"/>
    <property type="project" value="Ensembl"/>
</dbReference>
<keyword evidence="4 7" id="KW-0812">Transmembrane</keyword>
<feature type="transmembrane region" description="Helical" evidence="7">
    <location>
        <begin position="515"/>
        <end position="532"/>
    </location>
</feature>
<proteinExistence type="inferred from homology"/>
<dbReference type="InterPro" id="IPR002259">
    <property type="entry name" value="Eqnu_transpt"/>
</dbReference>
<dbReference type="GO" id="GO:0005326">
    <property type="term" value="F:neurotransmitter transmembrane transporter activity"/>
    <property type="evidence" value="ECO:0007669"/>
    <property type="project" value="Ensembl"/>
</dbReference>
<dbReference type="Proteomes" id="UP000694561">
    <property type="component" value="Unplaced"/>
</dbReference>
<evidence type="ECO:0000256" key="5">
    <source>
        <dbReference type="ARBA" id="ARBA00022989"/>
    </source>
</evidence>
<reference evidence="8" key="1">
    <citation type="submission" date="2025-08" db="UniProtKB">
        <authorList>
            <consortium name="Ensembl"/>
        </authorList>
    </citation>
    <scope>IDENTIFICATION</scope>
</reference>
<dbReference type="GO" id="GO:0005794">
    <property type="term" value="C:Golgi apparatus"/>
    <property type="evidence" value="ECO:0007669"/>
    <property type="project" value="Ensembl"/>
</dbReference>
<feature type="transmembrane region" description="Helical" evidence="7">
    <location>
        <begin position="552"/>
        <end position="573"/>
    </location>
</feature>
<gene>
    <name evidence="8" type="primary">SLC29A3</name>
</gene>
<dbReference type="AlphaFoldDB" id="A0A8C6CFL7"/>
<dbReference type="GeneTree" id="ENSGT00950000182898"/>
<feature type="transmembrane region" description="Helical" evidence="7">
    <location>
        <begin position="443"/>
        <end position="464"/>
    </location>
</feature>
<keyword evidence="9" id="KW-1185">Reference proteome</keyword>
<dbReference type="GO" id="GO:0031902">
    <property type="term" value="C:late endosome membrane"/>
    <property type="evidence" value="ECO:0007669"/>
    <property type="project" value="Ensembl"/>
</dbReference>
<keyword evidence="5 7" id="KW-1133">Transmembrane helix</keyword>
<keyword evidence="3" id="KW-0813">Transport</keyword>
<evidence type="ECO:0000256" key="1">
    <source>
        <dbReference type="ARBA" id="ARBA00004141"/>
    </source>
</evidence>
<feature type="transmembrane region" description="Helical" evidence="7">
    <location>
        <begin position="338"/>
        <end position="356"/>
    </location>
</feature>
<evidence type="ECO:0000256" key="3">
    <source>
        <dbReference type="ARBA" id="ARBA00022448"/>
    </source>
</evidence>
<dbReference type="GO" id="GO:0032238">
    <property type="term" value="P:adenosine transport"/>
    <property type="evidence" value="ECO:0007669"/>
    <property type="project" value="Ensembl"/>
</dbReference>
<evidence type="ECO:0000256" key="2">
    <source>
        <dbReference type="ARBA" id="ARBA00007965"/>
    </source>
</evidence>
<evidence type="ECO:0000313" key="9">
    <source>
        <dbReference type="Proteomes" id="UP000694561"/>
    </source>
</evidence>
<feature type="transmembrane region" description="Helical" evidence="7">
    <location>
        <begin position="192"/>
        <end position="210"/>
    </location>
</feature>
<comment type="similarity">
    <text evidence="2">Belongs to the SLC29A/ENT transporter (TC 2.A.57) family.</text>
</comment>
<dbReference type="GO" id="GO:0015872">
    <property type="term" value="P:dopamine transport"/>
    <property type="evidence" value="ECO:0007669"/>
    <property type="project" value="Ensembl"/>
</dbReference>
<feature type="transmembrane region" description="Helical" evidence="7">
    <location>
        <begin position="244"/>
        <end position="264"/>
    </location>
</feature>
<dbReference type="GO" id="GO:0035340">
    <property type="term" value="P:inosine transport"/>
    <property type="evidence" value="ECO:0007669"/>
    <property type="project" value="Ensembl"/>
</dbReference>
<dbReference type="GO" id="GO:0015101">
    <property type="term" value="F:organic cation transmembrane transporter activity"/>
    <property type="evidence" value="ECO:0007669"/>
    <property type="project" value="Ensembl"/>
</dbReference>
<feature type="transmembrane region" description="Helical" evidence="7">
    <location>
        <begin position="302"/>
        <end position="326"/>
    </location>
</feature>
<comment type="subcellular location">
    <subcellularLocation>
        <location evidence="1">Membrane</location>
        <topology evidence="1">Multi-pass membrane protein</topology>
    </subcellularLocation>
</comment>
<reference evidence="8" key="2">
    <citation type="submission" date="2025-09" db="UniProtKB">
        <authorList>
            <consortium name="Ensembl"/>
        </authorList>
    </citation>
    <scope>IDENTIFICATION</scope>
</reference>
<evidence type="ECO:0000256" key="4">
    <source>
        <dbReference type="ARBA" id="ARBA00022692"/>
    </source>
</evidence>
<evidence type="ECO:0000313" key="8">
    <source>
        <dbReference type="Ensembl" id="ENSMMNP00015029471.1"/>
    </source>
</evidence>
<name>A0A8C6CFL7_MONMO</name>
<evidence type="ECO:0000256" key="7">
    <source>
        <dbReference type="SAM" id="Phobius"/>
    </source>
</evidence>
<feature type="transmembrane region" description="Helical" evidence="7">
    <location>
        <begin position="271"/>
        <end position="290"/>
    </location>
</feature>
<dbReference type="PRINTS" id="PR01130">
    <property type="entry name" value="DERENTRNSPRT"/>
</dbReference>
<sequence>MGSCCLMVGCDEQRWGPRLELQAQAWPLAWFVTCSLDLGFPTNEMREWTIRCFKPASGGSARHHEFVCLVFFLILFNLNAFIFIYNFIFEQIIHSQSSEFERCRRACSEVPTLPIPILPPQRQPLFEIFCVLPEDTYILAIVSEDDFHQSSNSTYRTASSSLRADQEALLEKLLDRPPPGLQRPKDRFSGTYIIFFGLGIGGLLPWNFFVTAQEYWIFKLSNRSSPATVEEPKGSDILNYFESYLAVASTVPSVLCLLVNFLLVNRVPIHVRVLASLTVMLAIFVVMTVLVKVDTSSWTHSFFAVTIVCMAILSGTSTIFNSSVFGMTGSFPMRNSQALISGGAMGGTLSAVASLVDLAGASDVTDSTLAFFLTADVFLVLCIGLYLLLPRLDYARYYMRPVWPAVFSGEEQLPQDFPNPPLVAPGSSDSQTPPLRPILKKTAGLGFCIIYLLFITSLVFPAILSNIESLSKGSGSPWSTKFFVPLTTFLLYNFADLCGRQITAWIQVPGPRSKVLPGLVLLRTCLVPLFVFCNYQPRVHLHTVVFQSDMYPVLFTSLLGLSNGYLSTLALIYGPKIVPRELAEATGVVMSFYMCLGLVLGSACSALLVHLI</sequence>
<dbReference type="GO" id="GO:0005886">
    <property type="term" value="C:plasma membrane"/>
    <property type="evidence" value="ECO:0007669"/>
    <property type="project" value="TreeGrafter"/>
</dbReference>
<accession>A0A8C6CFL7</accession>
<dbReference type="Pfam" id="PF01733">
    <property type="entry name" value="Nucleoside_tran"/>
    <property type="match status" value="1"/>
</dbReference>
<protein>
    <submittedName>
        <fullName evidence="8">Solute carrier family 29 member 3</fullName>
    </submittedName>
</protein>
<dbReference type="GO" id="GO:0015212">
    <property type="term" value="F:cytidine transmembrane transporter activity"/>
    <property type="evidence" value="ECO:0007669"/>
    <property type="project" value="Ensembl"/>
</dbReference>
<dbReference type="GO" id="GO:0015208">
    <property type="term" value="F:guanine transmembrane transporter activity"/>
    <property type="evidence" value="ECO:0007669"/>
    <property type="project" value="Ensembl"/>
</dbReference>
<feature type="transmembrane region" description="Helical" evidence="7">
    <location>
        <begin position="476"/>
        <end position="495"/>
    </location>
</feature>
<organism evidence="8 9">
    <name type="scientific">Monodon monoceros</name>
    <name type="common">Narwhal</name>
    <name type="synonym">Ceratodon monodon</name>
    <dbReference type="NCBI Taxonomy" id="40151"/>
    <lineage>
        <taxon>Eukaryota</taxon>
        <taxon>Metazoa</taxon>
        <taxon>Chordata</taxon>
        <taxon>Craniata</taxon>
        <taxon>Vertebrata</taxon>
        <taxon>Euteleostomi</taxon>
        <taxon>Mammalia</taxon>
        <taxon>Eutheria</taxon>
        <taxon>Laurasiatheria</taxon>
        <taxon>Artiodactyla</taxon>
        <taxon>Whippomorpha</taxon>
        <taxon>Cetacea</taxon>
        <taxon>Odontoceti</taxon>
        <taxon>Monodontidae</taxon>
        <taxon>Monodon</taxon>
    </lineage>
</organism>
<dbReference type="PANTHER" id="PTHR10332:SF17">
    <property type="entry name" value="EQUILIBRATIVE NUCLEOSIDE TRANSPORTER 3"/>
    <property type="match status" value="1"/>
</dbReference>
<keyword evidence="6 7" id="KW-0472">Membrane</keyword>
<dbReference type="GO" id="GO:0005765">
    <property type="term" value="C:lysosomal membrane"/>
    <property type="evidence" value="ECO:0007669"/>
    <property type="project" value="Ensembl"/>
</dbReference>
<evidence type="ECO:0000256" key="6">
    <source>
        <dbReference type="ARBA" id="ARBA00023136"/>
    </source>
</evidence>
<dbReference type="Ensembl" id="ENSMMNT00015032378.1">
    <property type="protein sequence ID" value="ENSMMNP00015029471.1"/>
    <property type="gene ID" value="ENSMMNG00015021469.1"/>
</dbReference>